<feature type="coiled-coil region" evidence="1">
    <location>
        <begin position="2"/>
        <end position="32"/>
    </location>
</feature>
<proteinExistence type="predicted"/>
<gene>
    <name evidence="2" type="ORF">ACFFMS_06280</name>
</gene>
<keyword evidence="1" id="KW-0175">Coiled coil</keyword>
<evidence type="ECO:0000313" key="3">
    <source>
        <dbReference type="Proteomes" id="UP001589609"/>
    </source>
</evidence>
<dbReference type="EMBL" id="JBHMAF010000020">
    <property type="protein sequence ID" value="MFB9758144.1"/>
    <property type="molecule type" value="Genomic_DNA"/>
</dbReference>
<name>A0ABV5WC21_9BACI</name>
<reference evidence="2 3" key="1">
    <citation type="submission" date="2024-09" db="EMBL/GenBank/DDBJ databases">
        <authorList>
            <person name="Sun Q."/>
            <person name="Mori K."/>
        </authorList>
    </citation>
    <scope>NUCLEOTIDE SEQUENCE [LARGE SCALE GENOMIC DNA]</scope>
    <source>
        <strain evidence="2 3">JCM 11201</strain>
    </source>
</reference>
<protein>
    <submittedName>
        <fullName evidence="2">Uncharacterized protein</fullName>
    </submittedName>
</protein>
<sequence>MVEAFELKVEDYERARDDYDNLLRKIDEKAVEIVRILFEEEKEKKLYIRWEYGTSFVHSSNVIVLLRSDGSPIYLERNEVMGIIDTIDRLYKDTLVINN</sequence>
<dbReference type="RefSeq" id="WP_342046507.1">
    <property type="nucleotide sequence ID" value="NZ_JBHMAF010000020.1"/>
</dbReference>
<keyword evidence="3" id="KW-1185">Reference proteome</keyword>
<comment type="caution">
    <text evidence="2">The sequence shown here is derived from an EMBL/GenBank/DDBJ whole genome shotgun (WGS) entry which is preliminary data.</text>
</comment>
<evidence type="ECO:0000256" key="1">
    <source>
        <dbReference type="SAM" id="Coils"/>
    </source>
</evidence>
<evidence type="ECO:0000313" key="2">
    <source>
        <dbReference type="EMBL" id="MFB9758144.1"/>
    </source>
</evidence>
<organism evidence="2 3">
    <name type="scientific">Ectobacillus funiculus</name>
    <dbReference type="NCBI Taxonomy" id="137993"/>
    <lineage>
        <taxon>Bacteria</taxon>
        <taxon>Bacillati</taxon>
        <taxon>Bacillota</taxon>
        <taxon>Bacilli</taxon>
        <taxon>Bacillales</taxon>
        <taxon>Bacillaceae</taxon>
        <taxon>Ectobacillus</taxon>
    </lineage>
</organism>
<accession>A0ABV5WC21</accession>
<dbReference type="Proteomes" id="UP001589609">
    <property type="component" value="Unassembled WGS sequence"/>
</dbReference>